<dbReference type="GO" id="GO:0005524">
    <property type="term" value="F:ATP binding"/>
    <property type="evidence" value="ECO:0007669"/>
    <property type="project" value="InterPro"/>
</dbReference>
<gene>
    <name evidence="7" type="ORF">HS088_TW07G00071</name>
</gene>
<dbReference type="Pfam" id="PF23569">
    <property type="entry name" value="NBD_SMAX1"/>
    <property type="match status" value="1"/>
</dbReference>
<evidence type="ECO:0000256" key="3">
    <source>
        <dbReference type="ARBA" id="ARBA00023015"/>
    </source>
</evidence>
<reference evidence="7 8" key="1">
    <citation type="journal article" date="2020" name="Nat. Commun.">
        <title>Genome of Tripterygium wilfordii and identification of cytochrome P450 involved in triptolide biosynthesis.</title>
        <authorList>
            <person name="Tu L."/>
            <person name="Su P."/>
            <person name="Zhang Z."/>
            <person name="Gao L."/>
            <person name="Wang J."/>
            <person name="Hu T."/>
            <person name="Zhou J."/>
            <person name="Zhang Y."/>
            <person name="Zhao Y."/>
            <person name="Liu Y."/>
            <person name="Song Y."/>
            <person name="Tong Y."/>
            <person name="Lu Y."/>
            <person name="Yang J."/>
            <person name="Xu C."/>
            <person name="Jia M."/>
            <person name="Peters R.J."/>
            <person name="Huang L."/>
            <person name="Gao W."/>
        </authorList>
    </citation>
    <scope>NUCLEOTIDE SEQUENCE [LARGE SCALE GENOMIC DNA]</scope>
    <source>
        <strain evidence="8">cv. XIE 37</strain>
        <tissue evidence="7">Leaf</tissue>
    </source>
</reference>
<organism evidence="7 8">
    <name type="scientific">Tripterygium wilfordii</name>
    <name type="common">Thunder God vine</name>
    <dbReference type="NCBI Taxonomy" id="458696"/>
    <lineage>
        <taxon>Eukaryota</taxon>
        <taxon>Viridiplantae</taxon>
        <taxon>Streptophyta</taxon>
        <taxon>Embryophyta</taxon>
        <taxon>Tracheophyta</taxon>
        <taxon>Spermatophyta</taxon>
        <taxon>Magnoliopsida</taxon>
        <taxon>eudicotyledons</taxon>
        <taxon>Gunneridae</taxon>
        <taxon>Pentapetalae</taxon>
        <taxon>rosids</taxon>
        <taxon>fabids</taxon>
        <taxon>Celastrales</taxon>
        <taxon>Celastraceae</taxon>
        <taxon>Tripterygium</taxon>
    </lineage>
</organism>
<dbReference type="PANTHER" id="PTHR43572:SF38">
    <property type="entry name" value="PROTEIN SMAX1-LIKE 6"/>
    <property type="match status" value="1"/>
</dbReference>
<dbReference type="InterPro" id="IPR004176">
    <property type="entry name" value="Clp_R_N"/>
</dbReference>
<dbReference type="InterPro" id="IPR003959">
    <property type="entry name" value="ATPase_AAA_core"/>
</dbReference>
<dbReference type="GO" id="GO:0016887">
    <property type="term" value="F:ATP hydrolysis activity"/>
    <property type="evidence" value="ECO:0007669"/>
    <property type="project" value="InterPro"/>
</dbReference>
<evidence type="ECO:0000313" key="7">
    <source>
        <dbReference type="EMBL" id="KAF5744499.1"/>
    </source>
</evidence>
<dbReference type="PROSITE" id="PS51903">
    <property type="entry name" value="CLP_R"/>
    <property type="match status" value="1"/>
</dbReference>
<name>A0A7J7DDZ9_TRIWF</name>
<dbReference type="InterPro" id="IPR027417">
    <property type="entry name" value="P-loop_NTPase"/>
</dbReference>
<dbReference type="AlphaFoldDB" id="A0A7J7DDZ9"/>
<dbReference type="Gene3D" id="1.10.1780.10">
    <property type="entry name" value="Clp, N-terminal domain"/>
    <property type="match status" value="1"/>
</dbReference>
<feature type="domain" description="Clp R" evidence="6">
    <location>
        <begin position="8"/>
        <end position="174"/>
    </location>
</feature>
<keyword evidence="8" id="KW-1185">Reference proteome</keyword>
<accession>A0A7J7DDZ9</accession>
<keyword evidence="3" id="KW-0805">Transcription regulation</keyword>
<dbReference type="InterPro" id="IPR036628">
    <property type="entry name" value="Clp_N_dom_sf"/>
</dbReference>
<comment type="caution">
    <text evidence="7">The sequence shown here is derived from an EMBL/GenBank/DDBJ whole genome shotgun (WGS) entry which is preliminary data.</text>
</comment>
<evidence type="ECO:0000313" key="8">
    <source>
        <dbReference type="Proteomes" id="UP000593562"/>
    </source>
</evidence>
<dbReference type="SUPFAM" id="SSF81923">
    <property type="entry name" value="Double Clp-N motif"/>
    <property type="match status" value="1"/>
</dbReference>
<evidence type="ECO:0000256" key="4">
    <source>
        <dbReference type="ARBA" id="ARBA00023163"/>
    </source>
</evidence>
<dbReference type="OrthoDB" id="1723324at2759"/>
<evidence type="ECO:0000256" key="1">
    <source>
        <dbReference type="ARBA" id="ARBA00008675"/>
    </source>
</evidence>
<protein>
    <recommendedName>
        <fullName evidence="6">Clp R domain-containing protein</fullName>
    </recommendedName>
</protein>
<dbReference type="Pfam" id="PF02861">
    <property type="entry name" value="Clp_N"/>
    <property type="match status" value="1"/>
</dbReference>
<dbReference type="Gene3D" id="3.40.50.300">
    <property type="entry name" value="P-loop containing nucleotide triphosphate hydrolases"/>
    <property type="match status" value="1"/>
</dbReference>
<dbReference type="InterPro" id="IPR058680">
    <property type="entry name" value="NBD_SMAX1-like"/>
</dbReference>
<dbReference type="Proteomes" id="UP000593562">
    <property type="component" value="Unassembled WGS sequence"/>
</dbReference>
<evidence type="ECO:0000259" key="6">
    <source>
        <dbReference type="PROSITE" id="PS51903"/>
    </source>
</evidence>
<dbReference type="Pfam" id="PF26587">
    <property type="entry name" value="AAA_lid_SMAX1"/>
    <property type="match status" value="1"/>
</dbReference>
<proteinExistence type="inferred from homology"/>
<dbReference type="InterPro" id="IPR051650">
    <property type="entry name" value="SL_signaling_regulator"/>
</dbReference>
<dbReference type="PANTHER" id="PTHR43572">
    <property type="entry name" value="CHAPERONE PROTEIN CLPD, CHLOROPLASTIC"/>
    <property type="match status" value="1"/>
</dbReference>
<dbReference type="Pfam" id="PF07724">
    <property type="entry name" value="AAA_2"/>
    <property type="match status" value="1"/>
</dbReference>
<evidence type="ECO:0000256" key="5">
    <source>
        <dbReference type="PROSITE-ProRule" id="PRU01251"/>
    </source>
</evidence>
<sequence>MPTPVATARQCLTEEAASVLDDAVGVARRRSHAQTTSLHAVSALLAMPNSILREACTRASSFFSRNQFQALGASVGFSLDKLPQAKALEEPPPVSNSLMAVIKRSQANQRRNPDICHLQQIHGNNQTPSLLKVELKHFLLSILDDPSVSRVFGEAGFGSYDIKWAIMRPPVTQTASSRLLKTRRQPMFIGNVIDSDTRRPGFDFPSVNPLGHNSKRIVEVLVKKKGKNPLLVGVCAGDALKSFVEDIRRGNINVLPVEIAKLRVICVESDIREFVLQRRSEETMGFKFEELKTELEHCRVPGSGVLLNLGELSVLTGHGAASDALGYLVSKVTGLLEIYGEKLWLIGAVASDDTTRSEQFLALQKDWDLHPLPISSSRNLIEEVCSKSSFVPLAGFFTPPPSDSGIPSMCYLCAANYEQEVAVLRVRSTFTDPDHHTKNLQYFLQVENLDTTKGLHAAMSCESFQTKDDVTPLNANILDLRKRWSDICRRNHPAQSFHVLNVPHAKSQVPEIEANRFSTNTSLGFGKGSSVFDSQCANLSPIMHVDSQKLSPSKQNMPAPVDSEAENTGIQSKLQINVSRSHHGEAEDFQMFPTSLTTDLGLGTMGASSCQEANNPKLQDHRQHLQRFSSSISTKFDVVIENTSRHIVQSSSCSGPAWGKQVDFGDKESLKRVLTEKVGWQGAAICSIAQVISRCGAAYGSGGSNRRENIWFTFLGSDKVGKRKVASTLAEVIFGSKKNLISVDFGSEDSVSQLHLIFDCRESNGDDAVNFIGRELRKKPHSVIFLENVDKADTQVQKCLSQAISTGKFLDKNGRFDSSQLIFVTTSMGSEGEKDFHVKNDRFKFSEEMILAAKCWQMKIFIECDAGDSRRGNSMNVGITSKELTSISSLNKRKVIDISESMELEMNRSPKSFRSNFDLNLPADEPEWSFDRDSERWFEAFLDQVDEKVPFEPFGFDEQADKLQKDVNMLFKRMFGSDVELEIDHQVMVQMLAATWLSDKMNDVDDWVERVLGRGFAEAKQKYPLAAGSVVKLVSCEGLVVEEEAPGILLPERIIF</sequence>
<dbReference type="InParanoid" id="A0A7J7DDZ9"/>
<keyword evidence="4" id="KW-0804">Transcription</keyword>
<dbReference type="SUPFAM" id="SSF52540">
    <property type="entry name" value="P-loop containing nucleoside triphosphate hydrolases"/>
    <property type="match status" value="1"/>
</dbReference>
<comment type="similarity">
    <text evidence="1">Belongs to the ClpA/ClpB family.</text>
</comment>
<evidence type="ECO:0000256" key="2">
    <source>
        <dbReference type="ARBA" id="ARBA00022737"/>
    </source>
</evidence>
<dbReference type="EMBL" id="JAAARO010000007">
    <property type="protein sequence ID" value="KAF5744499.1"/>
    <property type="molecule type" value="Genomic_DNA"/>
</dbReference>
<dbReference type="InterPro" id="IPR058954">
    <property type="entry name" value="AAA_lid_SMAX1"/>
</dbReference>
<keyword evidence="2 5" id="KW-0677">Repeat</keyword>